<reference evidence="3" key="2">
    <citation type="journal article" date="2023" name="Plants (Basel)">
        <title>Annotation of the Turnera subulata (Passifloraceae) Draft Genome Reveals the S-Locus Evolved after the Divergence of Turneroideae from Passifloroideae in a Stepwise Manner.</title>
        <authorList>
            <person name="Henning P.M."/>
            <person name="Roalson E.H."/>
            <person name="Mir W."/>
            <person name="McCubbin A.G."/>
            <person name="Shore J.S."/>
        </authorList>
    </citation>
    <scope>NUCLEOTIDE SEQUENCE</scope>
    <source>
        <strain evidence="3">F60SS</strain>
    </source>
</reference>
<keyword evidence="2" id="KW-0472">Membrane</keyword>
<keyword evidence="2" id="KW-1133">Transmembrane helix</keyword>
<dbReference type="GO" id="GO:0034338">
    <property type="term" value="F:short-chain carboxylesterase activity"/>
    <property type="evidence" value="ECO:0007669"/>
    <property type="project" value="TreeGrafter"/>
</dbReference>
<dbReference type="GO" id="GO:0047372">
    <property type="term" value="F:monoacylglycerol lipase activity"/>
    <property type="evidence" value="ECO:0007669"/>
    <property type="project" value="TreeGrafter"/>
</dbReference>
<comment type="caution">
    <text evidence="3">The sequence shown here is derived from an EMBL/GenBank/DDBJ whole genome shotgun (WGS) entry which is preliminary data.</text>
</comment>
<proteinExistence type="predicted"/>
<dbReference type="PANTHER" id="PTHR10794:SF63">
    <property type="entry name" value="ALPHA_BETA HYDROLASE 1, ISOFORM A"/>
    <property type="match status" value="1"/>
</dbReference>
<dbReference type="Proteomes" id="UP001141552">
    <property type="component" value="Unassembled WGS sequence"/>
</dbReference>
<protein>
    <submittedName>
        <fullName evidence="3">Uncharacterized protein</fullName>
    </submittedName>
</protein>
<feature type="transmembrane region" description="Helical" evidence="2">
    <location>
        <begin position="308"/>
        <end position="327"/>
    </location>
</feature>
<dbReference type="InterPro" id="IPR050960">
    <property type="entry name" value="AB_hydrolase_4_sf"/>
</dbReference>
<dbReference type="PANTHER" id="PTHR10794">
    <property type="entry name" value="ABHYDROLASE DOMAIN-CONTAINING PROTEIN"/>
    <property type="match status" value="1"/>
</dbReference>
<keyword evidence="2" id="KW-0812">Transmembrane</keyword>
<organism evidence="3 4">
    <name type="scientific">Turnera subulata</name>
    <dbReference type="NCBI Taxonomy" id="218843"/>
    <lineage>
        <taxon>Eukaryota</taxon>
        <taxon>Viridiplantae</taxon>
        <taxon>Streptophyta</taxon>
        <taxon>Embryophyta</taxon>
        <taxon>Tracheophyta</taxon>
        <taxon>Spermatophyta</taxon>
        <taxon>Magnoliopsida</taxon>
        <taxon>eudicotyledons</taxon>
        <taxon>Gunneridae</taxon>
        <taxon>Pentapetalae</taxon>
        <taxon>rosids</taxon>
        <taxon>fabids</taxon>
        <taxon>Malpighiales</taxon>
        <taxon>Passifloraceae</taxon>
        <taxon>Turnera</taxon>
    </lineage>
</organism>
<feature type="transmembrane region" description="Helical" evidence="2">
    <location>
        <begin position="243"/>
        <end position="266"/>
    </location>
</feature>
<keyword evidence="4" id="KW-1185">Reference proteome</keyword>
<dbReference type="OrthoDB" id="247542at2759"/>
<dbReference type="AlphaFoldDB" id="A0A9Q0F127"/>
<evidence type="ECO:0000313" key="3">
    <source>
        <dbReference type="EMBL" id="KAJ4823038.1"/>
    </source>
</evidence>
<evidence type="ECO:0000256" key="2">
    <source>
        <dbReference type="SAM" id="Phobius"/>
    </source>
</evidence>
<evidence type="ECO:0000256" key="1">
    <source>
        <dbReference type="SAM" id="MobiDB-lite"/>
    </source>
</evidence>
<feature type="region of interest" description="Disordered" evidence="1">
    <location>
        <begin position="510"/>
        <end position="542"/>
    </location>
</feature>
<gene>
    <name evidence="3" type="ORF">Tsubulata_012358</name>
</gene>
<feature type="transmembrane region" description="Helical" evidence="2">
    <location>
        <begin position="565"/>
        <end position="588"/>
    </location>
</feature>
<dbReference type="EMBL" id="JAKUCV010007534">
    <property type="protein sequence ID" value="KAJ4823038.1"/>
    <property type="molecule type" value="Genomic_DNA"/>
</dbReference>
<reference evidence="3" key="1">
    <citation type="submission" date="2022-02" db="EMBL/GenBank/DDBJ databases">
        <authorList>
            <person name="Henning P.M."/>
            <person name="McCubbin A.G."/>
            <person name="Shore J.S."/>
        </authorList>
    </citation>
    <scope>NUCLEOTIDE SEQUENCE</scope>
    <source>
        <strain evidence="3">F60SS</strain>
        <tissue evidence="3">Leaves</tissue>
    </source>
</reference>
<feature type="compositionally biased region" description="Polar residues" evidence="1">
    <location>
        <begin position="522"/>
        <end position="541"/>
    </location>
</feature>
<accession>A0A9Q0F127</accession>
<evidence type="ECO:0000313" key="4">
    <source>
        <dbReference type="Proteomes" id="UP001141552"/>
    </source>
</evidence>
<name>A0A9Q0F127_9ROSI</name>
<sequence>MLLLATIEDSVSDRFYDGGWTDDLREVINYLHHEYPEAPLFTVGTSVGANILMLDRFISRRLLQRLYSRALASGLQGYAALLAVFETLTNMQPALLGNLGVLDDPVCPKEAIPFDECRWVRAVDEFLDVLYSSPCMHVPKKQASGQHSTVESSIDKGPYVNAAEDGMLAAAADKEMGENSIEEAKISCEILPDAGSQEAKSGSLTKIIQTSAECDQDIKNSPNTSAAVRRSLNQISRQNRRSIWLLAFIALSANWPLIGAALNIVFGRKRRNVLSQNNKEMKAFTMEDIQSCLTPYAAVFTALSQIPISHYLVASVIIFFTFLYNFLEFHFFQDLSGGGTPIGLTYHPSSEIYNFVVSKCKILHSRYWPTPWISSPHLQTCFLHFLGRAPVFSYKRLAIDLYAASCCNHSMIELLRLVFKVTQHCIHEPRYSRLANWEGITKARRLRDFDKHATCLVGKFEKQASGQHSPVESSIDQGPYVNVAEDGMLAAAADKEMGAKDTKNTCEILPDAGSQGHKMGTKSGSLPEISQTSAESNQDNGKSPYAYSAIKRRLNQICRQNRRSIWLLAFIALTTSWPLIGSALNVLFRRKRRNVSKATLQAITR</sequence>